<dbReference type="AlphaFoldDB" id="W8NV62"/>
<name>W8NV62_9EURY</name>
<evidence type="ECO:0000313" key="1">
    <source>
        <dbReference type="EMBL" id="AHL23067.1"/>
    </source>
</evidence>
<evidence type="ECO:0000313" key="2">
    <source>
        <dbReference type="Proteomes" id="UP000019434"/>
    </source>
</evidence>
<sequence>MGRVMASDVRAIELMLKTDEEARRSVSEWIVQLARKIHEKPEDIVWFFEMKRLMKEVERLANTVTDEELEKWERELEEEHVGIDYNLEELMKIGERSFKKFKRIEVKLRELGVV</sequence>
<keyword evidence="2" id="KW-1185">Reference proteome</keyword>
<dbReference type="KEGG" id="tnu:BD01_1456"/>
<dbReference type="STRING" id="195522.BD01_1456"/>
<gene>
    <name evidence="1" type="ORF">BD01_1456</name>
</gene>
<dbReference type="EMBL" id="CP007264">
    <property type="protein sequence ID" value="AHL23067.1"/>
    <property type="molecule type" value="Genomic_DNA"/>
</dbReference>
<proteinExistence type="predicted"/>
<reference evidence="1 2" key="1">
    <citation type="submission" date="2014-02" db="EMBL/GenBank/DDBJ databases">
        <title>Genome Sequence of an Hyperthermophilic Archaeon, Thermococcus nautili 30-1, producing viral vesicles.</title>
        <authorList>
            <person name="Oberto J."/>
            <person name="Gaudin M."/>
            <person name="Cossu M."/>
            <person name="Gorlas A."/>
            <person name="Slesarev A."/>
            <person name="Marguet E."/>
            <person name="Forterre P."/>
        </authorList>
    </citation>
    <scope>NUCLEOTIDE SEQUENCE [LARGE SCALE GENOMIC DNA]</scope>
    <source>
        <strain evidence="1 2">30-1</strain>
    </source>
</reference>
<organism evidence="1 2">
    <name type="scientific">Thermococcus nautili</name>
    <dbReference type="NCBI Taxonomy" id="195522"/>
    <lineage>
        <taxon>Archaea</taxon>
        <taxon>Methanobacteriati</taxon>
        <taxon>Methanobacteriota</taxon>
        <taxon>Thermococci</taxon>
        <taxon>Thermococcales</taxon>
        <taxon>Thermococcaceae</taxon>
        <taxon>Thermococcus</taxon>
    </lineage>
</organism>
<dbReference type="Proteomes" id="UP000019434">
    <property type="component" value="Chromosome"/>
</dbReference>
<protein>
    <submittedName>
        <fullName evidence="1">Uncharacterized protein</fullName>
    </submittedName>
</protein>
<dbReference type="eggNOG" id="arCOG07154">
    <property type="taxonomic scope" value="Archaea"/>
</dbReference>
<dbReference type="HOGENOM" id="CLU_2165386_0_0_2"/>
<accession>W8NV62</accession>